<feature type="transmembrane region" description="Helical" evidence="1">
    <location>
        <begin position="39"/>
        <end position="57"/>
    </location>
</feature>
<keyword evidence="1" id="KW-1133">Transmembrane helix</keyword>
<name>A0A2U3QG31_9BACT</name>
<keyword evidence="1" id="KW-0812">Transmembrane</keyword>
<evidence type="ECO:0000313" key="3">
    <source>
        <dbReference type="Proteomes" id="UP000245125"/>
    </source>
</evidence>
<evidence type="ECO:0008006" key="4">
    <source>
        <dbReference type="Google" id="ProtNLM"/>
    </source>
</evidence>
<keyword evidence="1" id="KW-0472">Membrane</keyword>
<sequence length="76" mass="8609">MAKLYSPEFLKAWTVGLNLVFSTFIGLAIGYGLDKLFKVTFPWLTIIFLILGIVSGFRDLLRLARKQNDGTDKKDI</sequence>
<protein>
    <recommendedName>
        <fullName evidence="4">ATP synthase protein I</fullName>
    </recommendedName>
</protein>
<dbReference type="AlphaFoldDB" id="A0A2U3QG31"/>
<keyword evidence="3" id="KW-1185">Reference proteome</keyword>
<dbReference type="Pfam" id="PF09527">
    <property type="entry name" value="ATPase_gene1"/>
    <property type="match status" value="1"/>
</dbReference>
<evidence type="ECO:0000313" key="2">
    <source>
        <dbReference type="EMBL" id="SPQ00348.1"/>
    </source>
</evidence>
<gene>
    <name evidence="2" type="ORF">NBG4_210023</name>
</gene>
<dbReference type="InterPro" id="IPR032820">
    <property type="entry name" value="ATPase_put"/>
</dbReference>
<dbReference type="Proteomes" id="UP000245125">
    <property type="component" value="Unassembled WGS sequence"/>
</dbReference>
<organism evidence="2 3">
    <name type="scientific">Candidatus Sulfobium mesophilum</name>
    <dbReference type="NCBI Taxonomy" id="2016548"/>
    <lineage>
        <taxon>Bacteria</taxon>
        <taxon>Pseudomonadati</taxon>
        <taxon>Nitrospirota</taxon>
        <taxon>Nitrospiria</taxon>
        <taxon>Nitrospirales</taxon>
        <taxon>Nitrospiraceae</taxon>
        <taxon>Candidatus Sulfobium</taxon>
    </lineage>
</organism>
<accession>A0A2U3QG31</accession>
<dbReference type="EMBL" id="OUUY01000066">
    <property type="protein sequence ID" value="SPQ00348.1"/>
    <property type="molecule type" value="Genomic_DNA"/>
</dbReference>
<reference evidence="3" key="1">
    <citation type="submission" date="2018-03" db="EMBL/GenBank/DDBJ databases">
        <authorList>
            <person name="Zecchin S."/>
        </authorList>
    </citation>
    <scope>NUCLEOTIDE SEQUENCE [LARGE SCALE GENOMIC DNA]</scope>
</reference>
<evidence type="ECO:0000256" key="1">
    <source>
        <dbReference type="SAM" id="Phobius"/>
    </source>
</evidence>
<feature type="transmembrane region" description="Helical" evidence="1">
    <location>
        <begin position="12"/>
        <end position="33"/>
    </location>
</feature>
<dbReference type="OrthoDB" id="15401at2"/>
<proteinExistence type="predicted"/>